<proteinExistence type="predicted"/>
<accession>A0A8S5N3J6</accession>
<evidence type="ECO:0000313" key="1">
    <source>
        <dbReference type="EMBL" id="DAD89182.1"/>
    </source>
</evidence>
<organism evidence="1">
    <name type="scientific">Siphoviridae sp. ct5Px37</name>
    <dbReference type="NCBI Taxonomy" id="2826293"/>
    <lineage>
        <taxon>Viruses</taxon>
        <taxon>Duplodnaviria</taxon>
        <taxon>Heunggongvirae</taxon>
        <taxon>Uroviricota</taxon>
        <taxon>Caudoviricetes</taxon>
    </lineage>
</organism>
<reference evidence="1" key="1">
    <citation type="journal article" date="2021" name="Proc. Natl. Acad. Sci. U.S.A.">
        <title>A Catalog of Tens of Thousands of Viruses from Human Metagenomes Reveals Hidden Associations with Chronic Diseases.</title>
        <authorList>
            <person name="Tisza M.J."/>
            <person name="Buck C.B."/>
        </authorList>
    </citation>
    <scope>NUCLEOTIDE SEQUENCE</scope>
    <source>
        <strain evidence="1">Ct5Px37</strain>
    </source>
</reference>
<sequence length="35" mass="3883">MTIRSKGRCFEQTKILVVGQHPKRPAGLSQAETTL</sequence>
<protein>
    <submittedName>
        <fullName evidence="1">Uncharacterized protein</fullName>
    </submittedName>
</protein>
<name>A0A8S5N3J6_9CAUD</name>
<dbReference type="EMBL" id="BK015055">
    <property type="protein sequence ID" value="DAD89182.1"/>
    <property type="molecule type" value="Genomic_DNA"/>
</dbReference>